<gene>
    <name evidence="2" type="ORF">OUZ56_006870</name>
</gene>
<organism evidence="2 3">
    <name type="scientific">Daphnia magna</name>
    <dbReference type="NCBI Taxonomy" id="35525"/>
    <lineage>
        <taxon>Eukaryota</taxon>
        <taxon>Metazoa</taxon>
        <taxon>Ecdysozoa</taxon>
        <taxon>Arthropoda</taxon>
        <taxon>Crustacea</taxon>
        <taxon>Branchiopoda</taxon>
        <taxon>Diplostraca</taxon>
        <taxon>Cladocera</taxon>
        <taxon>Anomopoda</taxon>
        <taxon>Daphniidae</taxon>
        <taxon>Daphnia</taxon>
    </lineage>
</organism>
<keyword evidence="1" id="KW-1133">Transmembrane helix</keyword>
<evidence type="ECO:0000256" key="1">
    <source>
        <dbReference type="SAM" id="Phobius"/>
    </source>
</evidence>
<keyword evidence="3" id="KW-1185">Reference proteome</keyword>
<evidence type="ECO:0008006" key="4">
    <source>
        <dbReference type="Google" id="ProtNLM"/>
    </source>
</evidence>
<proteinExistence type="predicted"/>
<accession>A0ABQ9YWX4</accession>
<keyword evidence="1" id="KW-0472">Membrane</keyword>
<keyword evidence="1" id="KW-0812">Transmembrane</keyword>
<dbReference type="Proteomes" id="UP001234178">
    <property type="component" value="Unassembled WGS sequence"/>
</dbReference>
<dbReference type="EMBL" id="JAOYFB010000001">
    <property type="protein sequence ID" value="KAK4005147.1"/>
    <property type="molecule type" value="Genomic_DNA"/>
</dbReference>
<comment type="caution">
    <text evidence="2">The sequence shown here is derived from an EMBL/GenBank/DDBJ whole genome shotgun (WGS) entry which is preliminary data.</text>
</comment>
<feature type="transmembrane region" description="Helical" evidence="1">
    <location>
        <begin position="63"/>
        <end position="81"/>
    </location>
</feature>
<evidence type="ECO:0000313" key="3">
    <source>
        <dbReference type="Proteomes" id="UP001234178"/>
    </source>
</evidence>
<protein>
    <recommendedName>
        <fullName evidence="4">G-protein coupled receptors family 1 profile domain-containing protein</fullName>
    </recommendedName>
</protein>
<name>A0ABQ9YWX4_9CRUS</name>
<evidence type="ECO:0000313" key="2">
    <source>
        <dbReference type="EMBL" id="KAK4005147.1"/>
    </source>
</evidence>
<reference evidence="2 3" key="1">
    <citation type="journal article" date="2023" name="Nucleic Acids Res.">
        <title>The hologenome of Daphnia magna reveals possible DNA methylation and microbiome-mediated evolution of the host genome.</title>
        <authorList>
            <person name="Chaturvedi A."/>
            <person name="Li X."/>
            <person name="Dhandapani V."/>
            <person name="Marshall H."/>
            <person name="Kissane S."/>
            <person name="Cuenca-Cambronero M."/>
            <person name="Asole G."/>
            <person name="Calvet F."/>
            <person name="Ruiz-Romero M."/>
            <person name="Marangio P."/>
            <person name="Guigo R."/>
            <person name="Rago D."/>
            <person name="Mirbahai L."/>
            <person name="Eastwood N."/>
            <person name="Colbourne J.K."/>
            <person name="Zhou J."/>
            <person name="Mallon E."/>
            <person name="Orsini L."/>
        </authorList>
    </citation>
    <scope>NUCLEOTIDE SEQUENCE [LARGE SCALE GENOMIC DNA]</scope>
    <source>
        <strain evidence="2">LRV0_1</strain>
    </source>
</reference>
<sequence length="119" mass="12900">MAFNSSIGTEQEQQSVIGDAGLVSAANGVLTAPSETTSLADVVESSVESLFQWATVAESSTFGLIWLMAVIGNGLITCTLLRRGLLTHPSNRFIIYAFSHISDVLPFRIRQTLFFLYLA</sequence>